<evidence type="ECO:0000313" key="3">
    <source>
        <dbReference type="Proteomes" id="UP001499967"/>
    </source>
</evidence>
<accession>A0ABN1PWE5</accession>
<organism evidence="2 3">
    <name type="scientific">Pseudonocardia zijingensis</name>
    <dbReference type="NCBI Taxonomy" id="153376"/>
    <lineage>
        <taxon>Bacteria</taxon>
        <taxon>Bacillati</taxon>
        <taxon>Actinomycetota</taxon>
        <taxon>Actinomycetes</taxon>
        <taxon>Pseudonocardiales</taxon>
        <taxon>Pseudonocardiaceae</taxon>
        <taxon>Pseudonocardia</taxon>
    </lineage>
</organism>
<feature type="region of interest" description="Disordered" evidence="1">
    <location>
        <begin position="1"/>
        <end position="22"/>
    </location>
</feature>
<reference evidence="2 3" key="1">
    <citation type="journal article" date="2019" name="Int. J. Syst. Evol. Microbiol.">
        <title>The Global Catalogue of Microorganisms (GCM) 10K type strain sequencing project: providing services to taxonomists for standard genome sequencing and annotation.</title>
        <authorList>
            <consortium name="The Broad Institute Genomics Platform"/>
            <consortium name="The Broad Institute Genome Sequencing Center for Infectious Disease"/>
            <person name="Wu L."/>
            <person name="Ma J."/>
        </authorList>
    </citation>
    <scope>NUCLEOTIDE SEQUENCE [LARGE SCALE GENOMIC DNA]</scope>
    <source>
        <strain evidence="2 3">JCM 11117</strain>
    </source>
</reference>
<protein>
    <submittedName>
        <fullName evidence="2">Uncharacterized protein</fullName>
    </submittedName>
</protein>
<comment type="caution">
    <text evidence="2">The sequence shown here is derived from an EMBL/GenBank/DDBJ whole genome shotgun (WGS) entry which is preliminary data.</text>
</comment>
<keyword evidence="3" id="KW-1185">Reference proteome</keyword>
<evidence type="ECO:0000256" key="1">
    <source>
        <dbReference type="SAM" id="MobiDB-lite"/>
    </source>
</evidence>
<dbReference type="EMBL" id="BAAAHP010000069">
    <property type="protein sequence ID" value="GAA0934198.1"/>
    <property type="molecule type" value="Genomic_DNA"/>
</dbReference>
<dbReference type="Proteomes" id="UP001499967">
    <property type="component" value="Unassembled WGS sequence"/>
</dbReference>
<dbReference type="RefSeq" id="WP_343941452.1">
    <property type="nucleotide sequence ID" value="NZ_BAAAHP010000069.1"/>
</dbReference>
<name>A0ABN1PWE5_9PSEU</name>
<gene>
    <name evidence="2" type="ORF">GCM10009559_24580</name>
</gene>
<sequence length="84" mass="9310">MTAPELVSAQAAPDQQPSGDEVITVDQRSTAVDVIDVCPDCLRTMTQHGRFTCQELDDIAARVAYGQLSRRERRRTPTPAGWPR</sequence>
<proteinExistence type="predicted"/>
<evidence type="ECO:0000313" key="2">
    <source>
        <dbReference type="EMBL" id="GAA0934198.1"/>
    </source>
</evidence>